<dbReference type="InterPro" id="IPR036890">
    <property type="entry name" value="HATPase_C_sf"/>
</dbReference>
<dbReference type="EC" id="2.7.13.3" evidence="2"/>
<comment type="catalytic activity">
    <reaction evidence="1">
        <text>ATP + protein L-histidine = ADP + protein N-phospho-L-histidine.</text>
        <dbReference type="EC" id="2.7.13.3"/>
    </reaction>
</comment>
<dbReference type="Proteomes" id="UP000011744">
    <property type="component" value="Unassembled WGS sequence"/>
</dbReference>
<dbReference type="InterPro" id="IPR001789">
    <property type="entry name" value="Sig_transdc_resp-reg_receiver"/>
</dbReference>
<dbReference type="GO" id="GO:0004673">
    <property type="term" value="F:protein histidine kinase activity"/>
    <property type="evidence" value="ECO:0007669"/>
    <property type="project" value="UniProtKB-EC"/>
</dbReference>
<dbReference type="PROSITE" id="PS50109">
    <property type="entry name" value="HIS_KIN"/>
    <property type="match status" value="1"/>
</dbReference>
<dbReference type="RefSeq" id="WP_008617791.1">
    <property type="nucleotide sequence ID" value="NZ_AONQ01000028.1"/>
</dbReference>
<evidence type="ECO:0000313" key="8">
    <source>
        <dbReference type="Proteomes" id="UP000011744"/>
    </source>
</evidence>
<dbReference type="STRING" id="1244869.H261_12059"/>
<evidence type="ECO:0000256" key="3">
    <source>
        <dbReference type="ARBA" id="ARBA00022553"/>
    </source>
</evidence>
<evidence type="ECO:0000259" key="6">
    <source>
        <dbReference type="PROSITE" id="PS50110"/>
    </source>
</evidence>
<dbReference type="OrthoDB" id="9802155at2"/>
<feature type="non-terminal residue" evidence="7">
    <location>
        <position position="1"/>
    </location>
</feature>
<evidence type="ECO:0000313" key="7">
    <source>
        <dbReference type="EMBL" id="EME69768.1"/>
    </source>
</evidence>
<dbReference type="SUPFAM" id="SSF55874">
    <property type="entry name" value="ATPase domain of HSP90 chaperone/DNA topoisomerase II/histidine kinase"/>
    <property type="match status" value="1"/>
</dbReference>
<keyword evidence="3 4" id="KW-0597">Phosphoprotein</keyword>
<dbReference type="eggNOG" id="COG2205">
    <property type="taxonomic scope" value="Bacteria"/>
</dbReference>
<dbReference type="PANTHER" id="PTHR45339:SF5">
    <property type="entry name" value="HISTIDINE KINASE"/>
    <property type="match status" value="1"/>
</dbReference>
<name>M3AAH1_9PROT</name>
<dbReference type="Pfam" id="PF00072">
    <property type="entry name" value="Response_reg"/>
    <property type="match status" value="1"/>
</dbReference>
<dbReference type="eggNOG" id="COG0784">
    <property type="taxonomic scope" value="Bacteria"/>
</dbReference>
<feature type="domain" description="Response regulatory" evidence="6">
    <location>
        <begin position="261"/>
        <end position="379"/>
    </location>
</feature>
<dbReference type="CDD" id="cd17546">
    <property type="entry name" value="REC_hyHK_CKI1_RcsC-like"/>
    <property type="match status" value="1"/>
</dbReference>
<dbReference type="InterPro" id="IPR003594">
    <property type="entry name" value="HATPase_dom"/>
</dbReference>
<evidence type="ECO:0000256" key="2">
    <source>
        <dbReference type="ARBA" id="ARBA00012438"/>
    </source>
</evidence>
<keyword evidence="7" id="KW-0418">Kinase</keyword>
<feature type="modified residue" description="4-aspartylphosphate" evidence="4">
    <location>
        <position position="310"/>
    </location>
</feature>
<dbReference type="CDD" id="cd16922">
    <property type="entry name" value="HATPase_EvgS-ArcB-TorS-like"/>
    <property type="match status" value="1"/>
</dbReference>
<proteinExistence type="predicted"/>
<sequence length="385" mass="40991">VKFTAEGRVAIHLGHGGVDGQGRVLLSIRVVDTGIGIEDSLKDRLFQPFTQAETSTTRRFGGTGLGLSITRRLVDLMDGAAGFESRPGEGSSFWCRLPLPMIEPPAAEARETPPTTDFIGLRILVVDPDTEERTLIALVAEQGAAAVVRVPGPREAEAASAKATTTQAPFDLALITADSVTPEDLAPLGATPLLFIEGQDAGRRFHLERRPNCLGFLGRPLTRTQLMAAVERVTGAAAPARPACAPSAPPEPRATAWDGAPILVAEDHPVNQQVIRRQLQLLGFAAEVFPDGAAALAAWRARPYSLVLTDCHMPIMDGFQLTAAIRAEEAPLGRHTPILALTANALAGEAERCLRAGMDSYLSKPVELPHLREALARLLPAYAKG</sequence>
<reference evidence="7 8" key="1">
    <citation type="journal article" date="2014" name="Genome Announc.">
        <title>Draft Genome Sequence of Magnetospirillum sp. Strain SO-1, a Freshwater Magnetotactic Bacterium Isolated from the Ol'khovka River, Russia.</title>
        <authorList>
            <person name="Grouzdev D.S."/>
            <person name="Dziuba M.V."/>
            <person name="Sukhacheva M.S."/>
            <person name="Mardanov A.V."/>
            <person name="Beletskiy A.V."/>
            <person name="Kuznetsov B.B."/>
            <person name="Skryabin K.G."/>
        </authorList>
    </citation>
    <scope>NUCLEOTIDE SEQUENCE [LARGE SCALE GENOMIC DNA]</scope>
    <source>
        <strain evidence="7 8">SO-1</strain>
    </source>
</reference>
<keyword evidence="8" id="KW-1185">Reference proteome</keyword>
<evidence type="ECO:0000256" key="4">
    <source>
        <dbReference type="PROSITE-ProRule" id="PRU00169"/>
    </source>
</evidence>
<dbReference type="SMART" id="SM00387">
    <property type="entry name" value="HATPase_c"/>
    <property type="match status" value="1"/>
</dbReference>
<dbReference type="PATRIC" id="fig|1244869.3.peg.2433"/>
<evidence type="ECO:0000256" key="1">
    <source>
        <dbReference type="ARBA" id="ARBA00000085"/>
    </source>
</evidence>
<dbReference type="Gene3D" id="3.30.565.10">
    <property type="entry name" value="Histidine kinase-like ATPase, C-terminal domain"/>
    <property type="match status" value="1"/>
</dbReference>
<organism evidence="7 8">
    <name type="scientific">Paramagnetospirillum caucaseum</name>
    <dbReference type="NCBI Taxonomy" id="1244869"/>
    <lineage>
        <taxon>Bacteria</taxon>
        <taxon>Pseudomonadati</taxon>
        <taxon>Pseudomonadota</taxon>
        <taxon>Alphaproteobacteria</taxon>
        <taxon>Rhodospirillales</taxon>
        <taxon>Magnetospirillaceae</taxon>
        <taxon>Paramagnetospirillum</taxon>
    </lineage>
</organism>
<dbReference type="SMART" id="SM00448">
    <property type="entry name" value="REC"/>
    <property type="match status" value="1"/>
</dbReference>
<evidence type="ECO:0000259" key="5">
    <source>
        <dbReference type="PROSITE" id="PS50109"/>
    </source>
</evidence>
<dbReference type="PRINTS" id="PR00344">
    <property type="entry name" value="BCTRLSENSOR"/>
</dbReference>
<dbReference type="PANTHER" id="PTHR45339">
    <property type="entry name" value="HYBRID SIGNAL TRANSDUCTION HISTIDINE KINASE J"/>
    <property type="match status" value="1"/>
</dbReference>
<keyword evidence="7" id="KW-0808">Transferase</keyword>
<dbReference type="PROSITE" id="PS50110">
    <property type="entry name" value="RESPONSE_REGULATORY"/>
    <property type="match status" value="1"/>
</dbReference>
<comment type="caution">
    <text evidence="7">The sequence shown here is derived from an EMBL/GenBank/DDBJ whole genome shotgun (WGS) entry which is preliminary data.</text>
</comment>
<dbReference type="EMBL" id="AONQ01000028">
    <property type="protein sequence ID" value="EME69768.1"/>
    <property type="molecule type" value="Genomic_DNA"/>
</dbReference>
<dbReference type="SUPFAM" id="SSF52172">
    <property type="entry name" value="CheY-like"/>
    <property type="match status" value="2"/>
</dbReference>
<accession>M3AAH1</accession>
<dbReference type="InterPro" id="IPR005467">
    <property type="entry name" value="His_kinase_dom"/>
</dbReference>
<dbReference type="Gene3D" id="3.40.50.2300">
    <property type="match status" value="1"/>
</dbReference>
<dbReference type="GO" id="GO:0000160">
    <property type="term" value="P:phosphorelay signal transduction system"/>
    <property type="evidence" value="ECO:0007669"/>
    <property type="project" value="InterPro"/>
</dbReference>
<feature type="domain" description="Histidine kinase" evidence="5">
    <location>
        <begin position="1"/>
        <end position="101"/>
    </location>
</feature>
<dbReference type="InterPro" id="IPR004358">
    <property type="entry name" value="Sig_transdc_His_kin-like_C"/>
</dbReference>
<dbReference type="InterPro" id="IPR011006">
    <property type="entry name" value="CheY-like_superfamily"/>
</dbReference>
<dbReference type="AlphaFoldDB" id="M3AAH1"/>
<gene>
    <name evidence="7" type="ORF">H261_12059</name>
</gene>
<dbReference type="Pfam" id="PF02518">
    <property type="entry name" value="HATPase_c"/>
    <property type="match status" value="1"/>
</dbReference>
<protein>
    <recommendedName>
        <fullName evidence="2">histidine kinase</fullName>
        <ecNumber evidence="2">2.7.13.3</ecNumber>
    </recommendedName>
</protein>